<proteinExistence type="predicted"/>
<dbReference type="EMBL" id="JAVHUL010000068">
    <property type="protein sequence ID" value="MDQ7918684.1"/>
    <property type="molecule type" value="Genomic_DNA"/>
</dbReference>
<keyword evidence="1" id="KW-1133">Transmembrane helix</keyword>
<keyword evidence="1" id="KW-0472">Membrane</keyword>
<evidence type="ECO:0000313" key="3">
    <source>
        <dbReference type="Proteomes" id="UP001230915"/>
    </source>
</evidence>
<protein>
    <submittedName>
        <fullName evidence="2">Uncharacterized protein</fullName>
    </submittedName>
</protein>
<accession>A0ABU1A6F1</accession>
<dbReference type="Proteomes" id="UP001230915">
    <property type="component" value="Unassembled WGS sequence"/>
</dbReference>
<feature type="transmembrane region" description="Helical" evidence="1">
    <location>
        <begin position="7"/>
        <end position="29"/>
    </location>
</feature>
<evidence type="ECO:0000313" key="2">
    <source>
        <dbReference type="EMBL" id="MDQ7918684.1"/>
    </source>
</evidence>
<evidence type="ECO:0000256" key="1">
    <source>
        <dbReference type="SAM" id="Phobius"/>
    </source>
</evidence>
<gene>
    <name evidence="2" type="ORF">RBU60_14010</name>
</gene>
<organism evidence="2 3">
    <name type="scientific">Mesonia profundi</name>
    <dbReference type="NCBI Taxonomy" id="3070998"/>
    <lineage>
        <taxon>Bacteria</taxon>
        <taxon>Pseudomonadati</taxon>
        <taxon>Bacteroidota</taxon>
        <taxon>Flavobacteriia</taxon>
        <taxon>Flavobacteriales</taxon>
        <taxon>Flavobacteriaceae</taxon>
        <taxon>Mesonia</taxon>
    </lineage>
</organism>
<keyword evidence="1" id="KW-0812">Transmembrane</keyword>
<sequence length="124" mass="14791">MKLLKQHISIGLTIVFLTVQFITSIHYVWGTHLPVSKSKVHQEHITSTSLKIGHHCDHLHFQHHELFFVENEMDVGFKNLSFVYQNSYYLDSPKQEWKFIFYSRGPPQKQWIRNIKETYAYKLG</sequence>
<keyword evidence="3" id="KW-1185">Reference proteome</keyword>
<name>A0ABU1A6F1_9FLAO</name>
<dbReference type="RefSeq" id="WP_308865687.1">
    <property type="nucleotide sequence ID" value="NZ_JAVHUL010000068.1"/>
</dbReference>
<comment type="caution">
    <text evidence="2">The sequence shown here is derived from an EMBL/GenBank/DDBJ whole genome shotgun (WGS) entry which is preliminary data.</text>
</comment>
<reference evidence="2 3" key="1">
    <citation type="submission" date="2023-08" db="EMBL/GenBank/DDBJ databases">
        <title>Mesonia sp. MT50, isolated from deep-sea sediment of the Mariana Trench.</title>
        <authorList>
            <person name="Fu H."/>
        </authorList>
    </citation>
    <scope>NUCLEOTIDE SEQUENCE [LARGE SCALE GENOMIC DNA]</scope>
    <source>
        <strain evidence="2 3">MT50</strain>
    </source>
</reference>